<evidence type="ECO:0000313" key="2">
    <source>
        <dbReference type="Proteomes" id="UP000198984"/>
    </source>
</evidence>
<accession>A0A1H8DXR3</accession>
<gene>
    <name evidence="1" type="ORF">SAMN04488505_108116</name>
</gene>
<keyword evidence="2" id="KW-1185">Reference proteome</keyword>
<sequence>MQVRLGMLYDFNGLAESHTNFDFIPENSAFTDDQEYFQDRLFFNADKTYFMNYAQQAFIHLHRYPLTFNVSNANHITIAKTFIYAFCLTGSCIKKL</sequence>
<dbReference type="EMBL" id="FOBB01000008">
    <property type="protein sequence ID" value="SEN11337.1"/>
    <property type="molecule type" value="Genomic_DNA"/>
</dbReference>
<reference evidence="1 2" key="1">
    <citation type="submission" date="2016-10" db="EMBL/GenBank/DDBJ databases">
        <authorList>
            <person name="de Groot N.N."/>
        </authorList>
    </citation>
    <scope>NUCLEOTIDE SEQUENCE [LARGE SCALE GENOMIC DNA]</scope>
    <source>
        <strain evidence="1 2">DSM 21039</strain>
    </source>
</reference>
<dbReference type="Proteomes" id="UP000198984">
    <property type="component" value="Unassembled WGS sequence"/>
</dbReference>
<evidence type="ECO:0000313" key="1">
    <source>
        <dbReference type="EMBL" id="SEN11337.1"/>
    </source>
</evidence>
<protein>
    <submittedName>
        <fullName evidence="1">Uncharacterized protein</fullName>
    </submittedName>
</protein>
<organism evidence="1 2">
    <name type="scientific">Chitinophaga rupis</name>
    <dbReference type="NCBI Taxonomy" id="573321"/>
    <lineage>
        <taxon>Bacteria</taxon>
        <taxon>Pseudomonadati</taxon>
        <taxon>Bacteroidota</taxon>
        <taxon>Chitinophagia</taxon>
        <taxon>Chitinophagales</taxon>
        <taxon>Chitinophagaceae</taxon>
        <taxon>Chitinophaga</taxon>
    </lineage>
</organism>
<name>A0A1H8DXR3_9BACT</name>
<proteinExistence type="predicted"/>
<dbReference type="AlphaFoldDB" id="A0A1H8DXR3"/>